<reference evidence="2 3" key="1">
    <citation type="submission" date="2018-03" db="EMBL/GenBank/DDBJ databases">
        <title>Genomic Encyclopedia of Archaeal and Bacterial Type Strains, Phase II (KMG-II): from individual species to whole genera.</title>
        <authorList>
            <person name="Goeker M."/>
        </authorList>
    </citation>
    <scope>NUCLEOTIDE SEQUENCE [LARGE SCALE GENOMIC DNA]</scope>
    <source>
        <strain evidence="2 3">DSM 44720</strain>
    </source>
</reference>
<evidence type="ECO:0000259" key="1">
    <source>
        <dbReference type="PROSITE" id="PS50943"/>
    </source>
</evidence>
<dbReference type="PROSITE" id="PS50943">
    <property type="entry name" value="HTH_CROC1"/>
    <property type="match status" value="1"/>
</dbReference>
<dbReference type="InterPro" id="IPR001387">
    <property type="entry name" value="Cro/C1-type_HTH"/>
</dbReference>
<dbReference type="SMART" id="SM00530">
    <property type="entry name" value="HTH_XRE"/>
    <property type="match status" value="1"/>
</dbReference>
<evidence type="ECO:0000313" key="2">
    <source>
        <dbReference type="EMBL" id="PRY38979.1"/>
    </source>
</evidence>
<dbReference type="Gene3D" id="3.40.50.300">
    <property type="entry name" value="P-loop containing nucleotide triphosphate hydrolases"/>
    <property type="match status" value="1"/>
</dbReference>
<dbReference type="SMART" id="SM00382">
    <property type="entry name" value="AAA"/>
    <property type="match status" value="1"/>
</dbReference>
<dbReference type="PANTHER" id="PTHR47691">
    <property type="entry name" value="REGULATOR-RELATED"/>
    <property type="match status" value="1"/>
</dbReference>
<dbReference type="InterPro" id="IPR010982">
    <property type="entry name" value="Lambda_DNA-bd_dom_sf"/>
</dbReference>
<dbReference type="PANTHER" id="PTHR47691:SF3">
    <property type="entry name" value="HTH-TYPE TRANSCRIPTIONAL REGULATOR RV0890C-RELATED"/>
    <property type="match status" value="1"/>
</dbReference>
<dbReference type="PRINTS" id="PR00364">
    <property type="entry name" value="DISEASERSIST"/>
</dbReference>
<dbReference type="InterPro" id="IPR011990">
    <property type="entry name" value="TPR-like_helical_dom_sf"/>
</dbReference>
<dbReference type="Gene3D" id="1.25.40.10">
    <property type="entry name" value="Tetratricopeptide repeat domain"/>
    <property type="match status" value="1"/>
</dbReference>
<dbReference type="SUPFAM" id="SSF47413">
    <property type="entry name" value="lambda repressor-like DNA-binding domains"/>
    <property type="match status" value="1"/>
</dbReference>
<dbReference type="SUPFAM" id="SSF52540">
    <property type="entry name" value="P-loop containing nucleoside triphosphate hydrolases"/>
    <property type="match status" value="1"/>
</dbReference>
<evidence type="ECO:0000313" key="3">
    <source>
        <dbReference type="Proteomes" id="UP000239494"/>
    </source>
</evidence>
<comment type="caution">
    <text evidence="2">The sequence shown here is derived from an EMBL/GenBank/DDBJ whole genome shotgun (WGS) entry which is preliminary data.</text>
</comment>
<proteinExistence type="predicted"/>
<dbReference type="Pfam" id="PF13560">
    <property type="entry name" value="HTH_31"/>
    <property type="match status" value="1"/>
</dbReference>
<protein>
    <submittedName>
        <fullName evidence="2">Putative ATPase</fullName>
    </submittedName>
</protein>
<dbReference type="InterPro" id="IPR027417">
    <property type="entry name" value="P-loop_NTPase"/>
</dbReference>
<keyword evidence="3" id="KW-1185">Reference proteome</keyword>
<dbReference type="GO" id="GO:0003677">
    <property type="term" value="F:DNA binding"/>
    <property type="evidence" value="ECO:0007669"/>
    <property type="project" value="InterPro"/>
</dbReference>
<accession>A0A2T0T005</accession>
<organism evidence="2 3">
    <name type="scientific">Umezawaea tangerina</name>
    <dbReference type="NCBI Taxonomy" id="84725"/>
    <lineage>
        <taxon>Bacteria</taxon>
        <taxon>Bacillati</taxon>
        <taxon>Actinomycetota</taxon>
        <taxon>Actinomycetes</taxon>
        <taxon>Pseudonocardiales</taxon>
        <taxon>Pseudonocardiaceae</taxon>
        <taxon>Umezawaea</taxon>
    </lineage>
</organism>
<gene>
    <name evidence="2" type="ORF">CLV43_108379</name>
</gene>
<dbReference type="EMBL" id="PVTF01000008">
    <property type="protein sequence ID" value="PRY38979.1"/>
    <property type="molecule type" value="Genomic_DNA"/>
</dbReference>
<dbReference type="Proteomes" id="UP000239494">
    <property type="component" value="Unassembled WGS sequence"/>
</dbReference>
<dbReference type="AlphaFoldDB" id="A0A2T0T005"/>
<dbReference type="OrthoDB" id="7628974at2"/>
<sequence length="763" mass="84140">MNSPGYTSRVDGLTGYVGVVEEILLSNFGELLFQYRKRAGRSQQELARLSGVSVRALRELEHGRARAAQRRSAEVLADALGLEGGDRAGFLKAAQDGRRRGVQPPPGSLWVDLPLLPVEQVGRDEEVDRLRQLLAVSATVAIVGQPGVGKTVLAVLAAHRLRQQFPDGCFAIDLRGVDDEPLRVRMVFDRLLRAFGLAPAEIPATEAEQAGVYRATLAKRRVLVLLDNAFNEAQIRPLLTSASDSRVLVTCRRTLAGLEGVRWLHLGPLSELSARELLHAFVGQDRIDAESEETNELVALCGNLPLALRIVGDRLATRLQWSIGYLVDQLRDEGTRLTSLSAGDLQVRRVFEVSYRRLSPPARALFCRLAVVPGTDFGIELVTVAGELTEWDAMGVLDELVDASMLLTGPQEGRFRFHDLLRIFAKERWKAEHESGERDRITRATVSHLLGAASAAGMRFYPDPPPDEVFDSFDQARDWLDLERSNWLAAVRKAARMGWHAEVLALARAMHWYSDSYWTVLPWEEVFRLGLAAARALDDASAEAQQLNFVGWAMRKVQDDGAALECHLEALRVATENGDLLEQTWALAYAGTNRLRLGQREEALTDLRRAVELAADFDFWTVQLPVGHRYGFLLLDSGRAAEGLAVQQGVYAHAERLLSAERHEGRLLIAAQVLEGVAQCQYALGRWEDAAAGHAAARHVYVDSGSDVLAVRAGLREGQCWIAAGDHEKAHDALDFALVLSEEKALPTWSAEVRAALARLSSS</sequence>
<feature type="domain" description="HTH cro/C1-type" evidence="1">
    <location>
        <begin position="34"/>
        <end position="87"/>
    </location>
</feature>
<dbReference type="InterPro" id="IPR002182">
    <property type="entry name" value="NB-ARC"/>
</dbReference>
<dbReference type="GO" id="GO:0043531">
    <property type="term" value="F:ADP binding"/>
    <property type="evidence" value="ECO:0007669"/>
    <property type="project" value="InterPro"/>
</dbReference>
<dbReference type="InterPro" id="IPR003593">
    <property type="entry name" value="AAA+_ATPase"/>
</dbReference>
<name>A0A2T0T005_9PSEU</name>
<dbReference type="Gene3D" id="1.10.260.40">
    <property type="entry name" value="lambda repressor-like DNA-binding domains"/>
    <property type="match status" value="1"/>
</dbReference>
<dbReference type="Pfam" id="PF00931">
    <property type="entry name" value="NB-ARC"/>
    <property type="match status" value="1"/>
</dbReference>
<dbReference type="SUPFAM" id="SSF48452">
    <property type="entry name" value="TPR-like"/>
    <property type="match status" value="1"/>
</dbReference>
<dbReference type="CDD" id="cd00093">
    <property type="entry name" value="HTH_XRE"/>
    <property type="match status" value="1"/>
</dbReference>